<keyword evidence="1" id="KW-0808">Transferase</keyword>
<dbReference type="STRING" id="619805.SAMN05660477_03123"/>
<dbReference type="InterPro" id="IPR003000">
    <property type="entry name" value="Sirtuin"/>
</dbReference>
<feature type="binding site" evidence="3">
    <location>
        <position position="54"/>
    </location>
    <ligand>
        <name>substrate</name>
    </ligand>
</feature>
<proteinExistence type="inferred from homology"/>
<dbReference type="Pfam" id="PF02146">
    <property type="entry name" value="SIR2"/>
    <property type="match status" value="1"/>
</dbReference>
<dbReference type="GO" id="GO:0036054">
    <property type="term" value="F:protein-malonyllysine demalonylase activity"/>
    <property type="evidence" value="ECO:0007669"/>
    <property type="project" value="InterPro"/>
</dbReference>
<dbReference type="SUPFAM" id="SSF52467">
    <property type="entry name" value="DHS-like NAD/FAD-binding domain"/>
    <property type="match status" value="1"/>
</dbReference>
<evidence type="ECO:0000259" key="5">
    <source>
        <dbReference type="PROSITE" id="PS50305"/>
    </source>
</evidence>
<evidence type="ECO:0000256" key="1">
    <source>
        <dbReference type="ARBA" id="ARBA00022679"/>
    </source>
</evidence>
<dbReference type="InterPro" id="IPR026591">
    <property type="entry name" value="Sirtuin_cat_small_dom_sf"/>
</dbReference>
<dbReference type="PANTHER" id="PTHR11085">
    <property type="entry name" value="NAD-DEPENDENT PROTEIN DEACYLASE SIRTUIN-5, MITOCHONDRIAL-RELATED"/>
    <property type="match status" value="1"/>
</dbReference>
<dbReference type="GO" id="GO:0005737">
    <property type="term" value="C:cytoplasm"/>
    <property type="evidence" value="ECO:0007669"/>
    <property type="project" value="UniProtKB-SubCell"/>
</dbReference>
<feature type="binding site" evidence="3">
    <location>
        <position position="57"/>
    </location>
    <ligand>
        <name>substrate</name>
    </ligand>
</feature>
<dbReference type="InterPro" id="IPR027546">
    <property type="entry name" value="Sirtuin_class_III"/>
</dbReference>
<evidence type="ECO:0000313" key="6">
    <source>
        <dbReference type="EMBL" id="SKC11624.1"/>
    </source>
</evidence>
<feature type="binding site" evidence="3">
    <location>
        <begin position="170"/>
        <end position="172"/>
    </location>
    <ligand>
        <name>NAD(+)</name>
        <dbReference type="ChEBI" id="CHEBI:57540"/>
    </ligand>
</feature>
<comment type="domain">
    <text evidence="3">2 residues (Tyr-54 and Arg-57) present in a large hydrophobic pocket are probably involved in substrate specificity. They are important for desuccinylation activity, but dispensable for deacetylation activity.</text>
</comment>
<dbReference type="CDD" id="cd01412">
    <property type="entry name" value="SIRT5_Af1_CobB"/>
    <property type="match status" value="1"/>
</dbReference>
<evidence type="ECO:0000313" key="7">
    <source>
        <dbReference type="Proteomes" id="UP000191112"/>
    </source>
</evidence>
<comment type="subcellular location">
    <subcellularLocation>
        <location evidence="3">Cytoplasm</location>
    </subcellularLocation>
</comment>
<dbReference type="EMBL" id="FUYZ01000019">
    <property type="protein sequence ID" value="SKC11624.1"/>
    <property type="molecule type" value="Genomic_DNA"/>
</dbReference>
<feature type="binding site" evidence="3">
    <location>
        <begin position="197"/>
        <end position="199"/>
    </location>
    <ligand>
        <name>NAD(+)</name>
        <dbReference type="ChEBI" id="CHEBI:57540"/>
    </ligand>
</feature>
<dbReference type="GO" id="GO:0036055">
    <property type="term" value="F:protein-succinyllysine desuccinylase activity"/>
    <property type="evidence" value="ECO:0007669"/>
    <property type="project" value="UniProtKB-UniRule"/>
</dbReference>
<dbReference type="OrthoDB" id="9800582at2"/>
<accession>A0A1T5GTB8</accession>
<protein>
    <recommendedName>
        <fullName evidence="3">NAD-dependent protein deacylase</fullName>
        <ecNumber evidence="3">2.3.1.286</ecNumber>
    </recommendedName>
    <alternativeName>
        <fullName evidence="3">Regulatory protein SIR2 homolog</fullName>
    </alternativeName>
</protein>
<evidence type="ECO:0000256" key="3">
    <source>
        <dbReference type="HAMAP-Rule" id="MF_01121"/>
    </source>
</evidence>
<comment type="function">
    <text evidence="3">NAD-dependent lysine deacetylase and desuccinylase that specifically removes acetyl and succinyl groups on target proteins. Modulates the activities of several proteins which are inactive in their acylated form.</text>
</comment>
<dbReference type="InterPro" id="IPR026590">
    <property type="entry name" value="Ssirtuin_cat_dom"/>
</dbReference>
<reference evidence="6 7" key="1">
    <citation type="submission" date="2017-02" db="EMBL/GenBank/DDBJ databases">
        <authorList>
            <person name="Peterson S.W."/>
        </authorList>
    </citation>
    <scope>NUCLEOTIDE SEQUENCE [LARGE SCALE GENOMIC DNA]</scope>
    <source>
        <strain evidence="6 7">DSM 22323</strain>
    </source>
</reference>
<comment type="caution">
    <text evidence="3 4">Lacks conserved residue(s) required for the propagation of feature annotation.</text>
</comment>
<comment type="catalytic activity">
    <reaction evidence="3">
        <text>N(6)-succinyl-L-lysyl-[protein] + NAD(+) + H2O = 2''-O-succinyl-ADP-D-ribose + nicotinamide + L-lysyl-[protein]</text>
        <dbReference type="Rhea" id="RHEA:47668"/>
        <dbReference type="Rhea" id="RHEA-COMP:9752"/>
        <dbReference type="Rhea" id="RHEA-COMP:11877"/>
        <dbReference type="ChEBI" id="CHEBI:15377"/>
        <dbReference type="ChEBI" id="CHEBI:17154"/>
        <dbReference type="ChEBI" id="CHEBI:29969"/>
        <dbReference type="ChEBI" id="CHEBI:57540"/>
        <dbReference type="ChEBI" id="CHEBI:87830"/>
        <dbReference type="ChEBI" id="CHEBI:87832"/>
    </reaction>
</comment>
<dbReference type="InterPro" id="IPR050134">
    <property type="entry name" value="NAD-dep_sirtuin_deacylases"/>
</dbReference>
<feature type="domain" description="Deacetylase sirtuin-type" evidence="5">
    <location>
        <begin position="1"/>
        <end position="228"/>
    </location>
</feature>
<keyword evidence="7" id="KW-1185">Reference proteome</keyword>
<dbReference type="Gene3D" id="3.30.1600.10">
    <property type="entry name" value="SIR2/SIRT2 'Small Domain"/>
    <property type="match status" value="1"/>
</dbReference>
<dbReference type="PROSITE" id="PS50305">
    <property type="entry name" value="SIRTUIN"/>
    <property type="match status" value="1"/>
</dbReference>
<organism evidence="6 7">
    <name type="scientific">Soonwooa buanensis</name>
    <dbReference type="NCBI Taxonomy" id="619805"/>
    <lineage>
        <taxon>Bacteria</taxon>
        <taxon>Pseudomonadati</taxon>
        <taxon>Bacteroidota</taxon>
        <taxon>Flavobacteriia</taxon>
        <taxon>Flavobacteriales</taxon>
        <taxon>Weeksellaceae</taxon>
        <taxon>Chryseobacterium group</taxon>
        <taxon>Soonwooa</taxon>
    </lineage>
</organism>
<keyword evidence="3" id="KW-0963">Cytoplasm</keyword>
<comment type="similarity">
    <text evidence="3">Belongs to the sirtuin family. Class III subfamily.</text>
</comment>
<dbReference type="Proteomes" id="UP000191112">
    <property type="component" value="Unassembled WGS sequence"/>
</dbReference>
<gene>
    <name evidence="3" type="primary">cobB</name>
    <name evidence="6" type="ORF">SAMN05660477_03123</name>
</gene>
<name>A0A1T5GTB8_9FLAO</name>
<evidence type="ECO:0000256" key="4">
    <source>
        <dbReference type="PROSITE-ProRule" id="PRU00236"/>
    </source>
</evidence>
<feature type="binding site" evidence="3">
    <location>
        <position position="214"/>
    </location>
    <ligand>
        <name>NAD(+)</name>
        <dbReference type="ChEBI" id="CHEBI:57540"/>
    </ligand>
</feature>
<dbReference type="EC" id="2.3.1.286" evidence="3"/>
<dbReference type="AlphaFoldDB" id="A0A1T5GTB8"/>
<evidence type="ECO:0000256" key="2">
    <source>
        <dbReference type="ARBA" id="ARBA00023027"/>
    </source>
</evidence>
<sequence>MKKKLVVLSGAGISAESGISTFRDSDGLWENHRIEDVASPEGFERNPELVLEFYNLRRRQLKDVKPNRAHEILAELERDFDVHIITQNVDDLHERAGSTKVTHLHGELRKVRPVNSENEAILWEDDLNLGDLDENGIQLRPHIVWFGEMVPEMQNAAEIASEADLFLVIGTSMQVYPAAGLVHDVPTNAEIFVIDPNLDFSMFRNKENCFKSSATEGMQKLSEILKSKFL</sequence>
<dbReference type="InterPro" id="IPR029035">
    <property type="entry name" value="DHS-like_NAD/FAD-binding_dom"/>
</dbReference>
<dbReference type="Gene3D" id="3.40.50.1220">
    <property type="entry name" value="TPP-binding domain"/>
    <property type="match status" value="1"/>
</dbReference>
<feature type="binding site" evidence="3">
    <location>
        <begin position="10"/>
        <end position="29"/>
    </location>
    <ligand>
        <name>NAD(+)</name>
        <dbReference type="ChEBI" id="CHEBI:57540"/>
    </ligand>
</feature>
<keyword evidence="2 3" id="KW-0520">NAD</keyword>
<comment type="catalytic activity">
    <reaction evidence="3">
        <text>N(6)-acetyl-L-lysyl-[protein] + NAD(+) + H2O = 2''-O-acetyl-ADP-D-ribose + nicotinamide + L-lysyl-[protein]</text>
        <dbReference type="Rhea" id="RHEA:43636"/>
        <dbReference type="Rhea" id="RHEA-COMP:9752"/>
        <dbReference type="Rhea" id="RHEA-COMP:10731"/>
        <dbReference type="ChEBI" id="CHEBI:15377"/>
        <dbReference type="ChEBI" id="CHEBI:17154"/>
        <dbReference type="ChEBI" id="CHEBI:29969"/>
        <dbReference type="ChEBI" id="CHEBI:57540"/>
        <dbReference type="ChEBI" id="CHEBI:61930"/>
        <dbReference type="ChEBI" id="CHEBI:83767"/>
        <dbReference type="EC" id="2.3.1.286"/>
    </reaction>
</comment>
<feature type="active site" description="Proton acceptor" evidence="3">
    <location>
        <position position="105"/>
    </location>
</feature>
<dbReference type="RefSeq" id="WP_079668335.1">
    <property type="nucleotide sequence ID" value="NZ_FUYZ01000019.1"/>
</dbReference>
<dbReference type="HAMAP" id="MF_01121">
    <property type="entry name" value="Sirtuin_ClassIII"/>
    <property type="match status" value="1"/>
</dbReference>
<dbReference type="PANTHER" id="PTHR11085:SF4">
    <property type="entry name" value="NAD-DEPENDENT PROTEIN DEACYLASE"/>
    <property type="match status" value="1"/>
</dbReference>
<dbReference type="GO" id="GO:0070403">
    <property type="term" value="F:NAD+ binding"/>
    <property type="evidence" value="ECO:0007669"/>
    <property type="project" value="UniProtKB-UniRule"/>
</dbReference>
<feature type="binding site" evidence="3">
    <location>
        <begin position="87"/>
        <end position="90"/>
    </location>
    <ligand>
        <name>NAD(+)</name>
        <dbReference type="ChEBI" id="CHEBI:57540"/>
    </ligand>
</feature>
<dbReference type="GO" id="GO:0017136">
    <property type="term" value="F:histone deacetylase activity, NAD-dependent"/>
    <property type="evidence" value="ECO:0007669"/>
    <property type="project" value="TreeGrafter"/>
</dbReference>